<comment type="caution">
    <text evidence="2">The sequence shown here is derived from an EMBL/GenBank/DDBJ whole genome shotgun (WGS) entry which is preliminary data.</text>
</comment>
<name>A0AAN8IK23_TRICO</name>
<dbReference type="Proteomes" id="UP001331761">
    <property type="component" value="Unassembled WGS sequence"/>
</dbReference>
<evidence type="ECO:0000256" key="1">
    <source>
        <dbReference type="SAM" id="MobiDB-lite"/>
    </source>
</evidence>
<keyword evidence="3" id="KW-1185">Reference proteome</keyword>
<organism evidence="2 3">
    <name type="scientific">Trichostrongylus colubriformis</name>
    <name type="common">Black scour worm</name>
    <dbReference type="NCBI Taxonomy" id="6319"/>
    <lineage>
        <taxon>Eukaryota</taxon>
        <taxon>Metazoa</taxon>
        <taxon>Ecdysozoa</taxon>
        <taxon>Nematoda</taxon>
        <taxon>Chromadorea</taxon>
        <taxon>Rhabditida</taxon>
        <taxon>Rhabditina</taxon>
        <taxon>Rhabditomorpha</taxon>
        <taxon>Strongyloidea</taxon>
        <taxon>Trichostrongylidae</taxon>
        <taxon>Trichostrongylus</taxon>
    </lineage>
</organism>
<evidence type="ECO:0000313" key="2">
    <source>
        <dbReference type="EMBL" id="KAK5972242.1"/>
    </source>
</evidence>
<dbReference type="EMBL" id="WIXE01016841">
    <property type="protein sequence ID" value="KAK5972242.1"/>
    <property type="molecule type" value="Genomic_DNA"/>
</dbReference>
<gene>
    <name evidence="2" type="ORF">GCK32_002390</name>
</gene>
<sequence length="114" mass="12755">MFPTWKSRGSRLLYSQKRRARHPGSDGSMTEGVRNGADWCAESFRQFGLQIVLRIRSAPLSRYNAVLLRLSEKEVSECCTVNNVMLFILAATSMTEGVRNGADQCVELGNLGRE</sequence>
<feature type="region of interest" description="Disordered" evidence="1">
    <location>
        <begin position="1"/>
        <end position="31"/>
    </location>
</feature>
<evidence type="ECO:0000313" key="3">
    <source>
        <dbReference type="Proteomes" id="UP001331761"/>
    </source>
</evidence>
<proteinExistence type="predicted"/>
<reference evidence="2 3" key="1">
    <citation type="submission" date="2019-10" db="EMBL/GenBank/DDBJ databases">
        <title>Assembly and Annotation for the nematode Trichostrongylus colubriformis.</title>
        <authorList>
            <person name="Martin J."/>
        </authorList>
    </citation>
    <scope>NUCLEOTIDE SEQUENCE [LARGE SCALE GENOMIC DNA]</scope>
    <source>
        <strain evidence="2">G859</strain>
        <tissue evidence="2">Whole worm</tissue>
    </source>
</reference>
<accession>A0AAN8IK23</accession>
<protein>
    <submittedName>
        <fullName evidence="2">Uncharacterized protein</fullName>
    </submittedName>
</protein>
<dbReference type="AlphaFoldDB" id="A0AAN8IK23"/>